<keyword evidence="1" id="KW-0732">Signal</keyword>
<evidence type="ECO:0008006" key="4">
    <source>
        <dbReference type="Google" id="ProtNLM"/>
    </source>
</evidence>
<reference evidence="2 3" key="1">
    <citation type="submission" date="2024-04" db="EMBL/GenBank/DDBJ databases">
        <title>Genomic Markers of Mycobacteria.</title>
        <authorList>
            <person name="Soliman M.S."/>
            <person name="Elkholy A."/>
            <person name="Soliman N.S."/>
            <person name="Abbas A."/>
            <person name="Khayrat S."/>
            <person name="Shawky S."/>
        </authorList>
    </citation>
    <scope>NUCLEOTIDE SEQUENCE [LARGE SCALE GENOMIC DNA]</scope>
    <source>
        <strain evidence="2 3">Egy-CU-AM5</strain>
    </source>
</reference>
<comment type="caution">
    <text evidence="2">The sequence shown here is derived from an EMBL/GenBank/DDBJ whole genome shotgun (WGS) entry which is preliminary data.</text>
</comment>
<evidence type="ECO:0000313" key="3">
    <source>
        <dbReference type="Proteomes" id="UP001558474"/>
    </source>
</evidence>
<dbReference type="RefSeq" id="WP_368572935.1">
    <property type="nucleotide sequence ID" value="NZ_JBDLOU010000017.1"/>
</dbReference>
<keyword evidence="3" id="KW-1185">Reference proteome</keyword>
<dbReference type="EMBL" id="JBDLOU010000017">
    <property type="protein sequence ID" value="MEX3738664.1"/>
    <property type="molecule type" value="Genomic_DNA"/>
</dbReference>
<proteinExistence type="predicted"/>
<evidence type="ECO:0000256" key="1">
    <source>
        <dbReference type="SAM" id="SignalP"/>
    </source>
</evidence>
<feature type="chain" id="PRO_5045218567" description="DUF732 domain-containing protein" evidence="1">
    <location>
        <begin position="21"/>
        <end position="160"/>
    </location>
</feature>
<feature type="signal peptide" evidence="1">
    <location>
        <begin position="1"/>
        <end position="20"/>
    </location>
</feature>
<accession>A0ABV3VB79</accession>
<protein>
    <recommendedName>
        <fullName evidence="4">DUF732 domain-containing protein</fullName>
    </recommendedName>
</protein>
<name>A0ABV3VB79_9MYCO</name>
<organism evidence="2 3">
    <name type="scientific">Mycolicibacterium porcinum</name>
    <dbReference type="NCBI Taxonomy" id="39693"/>
    <lineage>
        <taxon>Bacteria</taxon>
        <taxon>Bacillati</taxon>
        <taxon>Actinomycetota</taxon>
        <taxon>Actinomycetes</taxon>
        <taxon>Mycobacteriales</taxon>
        <taxon>Mycobacteriaceae</taxon>
        <taxon>Mycolicibacterium</taxon>
    </lineage>
</organism>
<sequence length="160" mass="16797">MKQLSALAVLFFVGCGIVVAFGAAQASGDVGDLGPPPGELEIKQTLADFYNAGQPLGTTVDVQFDGPILMGPPTEHAIPPPRPWCVRCGYPYPGTSLMYPVTAVVTVTVTHGLGSSALSPSNSVGITTTYNGTPCAAESKTQYCPAYYFHRDDQGNWQVA</sequence>
<evidence type="ECO:0000313" key="2">
    <source>
        <dbReference type="EMBL" id="MEX3738664.1"/>
    </source>
</evidence>
<dbReference type="Proteomes" id="UP001558474">
    <property type="component" value="Unassembled WGS sequence"/>
</dbReference>
<gene>
    <name evidence="2" type="ORF">ABFW12_10515</name>
</gene>
<dbReference type="PROSITE" id="PS51257">
    <property type="entry name" value="PROKAR_LIPOPROTEIN"/>
    <property type="match status" value="1"/>
</dbReference>